<keyword evidence="1" id="KW-0614">Plasmid</keyword>
<gene>
    <name evidence="1" type="ORF">ADU74_10265</name>
</gene>
<evidence type="ECO:0008006" key="3">
    <source>
        <dbReference type="Google" id="ProtNLM"/>
    </source>
</evidence>
<comment type="caution">
    <text evidence="1">The sequence shown here is derived from an EMBL/GenBank/DDBJ whole genome shotgun (WGS) entry which is preliminary data.</text>
</comment>
<sequence>MKDYSNYRSSTVDKVKWSAYKLFKQQLKSEGTNVLIEGNKQNVIVRNHSNPTSEFKEERYVISSKDIEISRGHMINYMNEDYIVISDIDKDNPFYNTSKMRKFNHLLKWISKDGQIQTHVALINNEQLYTTGVTEDKYKQWGNSKESIILPLNEVTQTIYEDMRLIINRHCWKVTFINEDDKGLLKIMCEQDEFNNNTDNLELGIADYYKYQNHYDFKILNKTPLLSTLGTTATLDIQCFKNDKKVDDPTLKYTISNEEIAKIEDDKIVGLKYGTCQLTIEYKGIQKTVDVHILENQTNNFTTQIQGKSILAWGRKATYKVTFVDNGEPYNDVCEFTLTDENGKKTKLAKIIKVDKENCTCTIEANRNQDEGIVLLHCKNRIDNEEIKKIEIMSAWISDYN</sequence>
<dbReference type="AlphaFoldDB" id="A0A9Q1UWU1"/>
<organism evidence="1 2">
    <name type="scientific">Clostridium botulinum</name>
    <dbReference type="NCBI Taxonomy" id="1491"/>
    <lineage>
        <taxon>Bacteria</taxon>
        <taxon>Bacillati</taxon>
        <taxon>Bacillota</taxon>
        <taxon>Clostridia</taxon>
        <taxon>Eubacteriales</taxon>
        <taxon>Clostridiaceae</taxon>
        <taxon>Clostridium</taxon>
    </lineage>
</organism>
<geneLocation type="plasmid" evidence="1">
    <name>p1BKT015925</name>
</geneLocation>
<accession>A0A9Q1UWU1</accession>
<reference evidence="1 2" key="1">
    <citation type="submission" date="2015-07" db="EMBL/GenBank/DDBJ databases">
        <title>Draft genome sequences of 17 French Clostridium botulinum group III.</title>
        <authorList>
            <person name="Woudstra C."/>
            <person name="Le Marechal C."/>
            <person name="Souillard R."/>
            <person name="Bayon-Auboyer M.-H."/>
            <person name="Dessouter D."/>
            <person name="Fach P."/>
        </authorList>
    </citation>
    <scope>NUCLEOTIDE SEQUENCE [LARGE SCALE GENOMIC DNA]</scope>
    <source>
        <strain evidence="1 2">12LNRI-CD</strain>
        <plasmid evidence="1">p1BKT015925</plasmid>
    </source>
</reference>
<protein>
    <recommendedName>
        <fullName evidence="3">Ig-like domain-containing protein</fullName>
    </recommendedName>
</protein>
<dbReference type="RefSeq" id="WP_013720933.1">
    <property type="nucleotide sequence ID" value="NZ_LGVO01000040.1"/>
</dbReference>
<proteinExistence type="predicted"/>
<dbReference type="EMBL" id="LGVR01000060">
    <property type="protein sequence ID" value="KOA85044.1"/>
    <property type="molecule type" value="Genomic_DNA"/>
</dbReference>
<evidence type="ECO:0000313" key="1">
    <source>
        <dbReference type="EMBL" id="KOA85044.1"/>
    </source>
</evidence>
<name>A0A9Q1UWU1_CLOBO</name>
<evidence type="ECO:0000313" key="2">
    <source>
        <dbReference type="Proteomes" id="UP000037540"/>
    </source>
</evidence>
<dbReference type="Proteomes" id="UP000037540">
    <property type="component" value="Unassembled WGS sequence"/>
</dbReference>